<evidence type="ECO:0000313" key="13">
    <source>
        <dbReference type="EnsemblMetazoa" id="XP_020894071.1"/>
    </source>
</evidence>
<dbReference type="GeneID" id="110233146"/>
<dbReference type="Gene3D" id="3.40.50.2300">
    <property type="match status" value="2"/>
</dbReference>
<dbReference type="OrthoDB" id="5984008at2759"/>
<keyword evidence="7 11" id="KW-0472">Membrane</keyword>
<name>A0A913WTY7_EXADI</name>
<dbReference type="PROSITE" id="PS50259">
    <property type="entry name" value="G_PROTEIN_RECEP_F3_4"/>
    <property type="match status" value="1"/>
</dbReference>
<keyword evidence="5 11" id="KW-1133">Transmembrane helix</keyword>
<keyword evidence="3 11" id="KW-0812">Transmembrane</keyword>
<dbReference type="InterPro" id="IPR028082">
    <property type="entry name" value="Peripla_BP_I"/>
</dbReference>
<dbReference type="GO" id="GO:0005886">
    <property type="term" value="C:plasma membrane"/>
    <property type="evidence" value="ECO:0007669"/>
    <property type="project" value="UniProtKB-SubCell"/>
</dbReference>
<dbReference type="InterPro" id="IPR050726">
    <property type="entry name" value="mGluR"/>
</dbReference>
<evidence type="ECO:0000256" key="1">
    <source>
        <dbReference type="ARBA" id="ARBA00004651"/>
    </source>
</evidence>
<feature type="transmembrane region" description="Helical" evidence="11">
    <location>
        <begin position="800"/>
        <end position="824"/>
    </location>
</feature>
<feature type="transmembrane region" description="Helical" evidence="11">
    <location>
        <begin position="651"/>
        <end position="672"/>
    </location>
</feature>
<evidence type="ECO:0000256" key="10">
    <source>
        <dbReference type="ARBA" id="ARBA00023224"/>
    </source>
</evidence>
<dbReference type="EnsemblMetazoa" id="XM_021038412.2">
    <property type="protein sequence ID" value="XP_020894071.1"/>
    <property type="gene ID" value="LOC110233146"/>
</dbReference>
<comment type="subcellular location">
    <subcellularLocation>
        <location evidence="1">Cell membrane</location>
        <topology evidence="1">Multi-pass membrane protein</topology>
    </subcellularLocation>
</comment>
<evidence type="ECO:0000256" key="8">
    <source>
        <dbReference type="ARBA" id="ARBA00023170"/>
    </source>
</evidence>
<evidence type="ECO:0000256" key="2">
    <source>
        <dbReference type="ARBA" id="ARBA00022475"/>
    </source>
</evidence>
<feature type="transmembrane region" description="Helical" evidence="11">
    <location>
        <begin position="692"/>
        <end position="712"/>
    </location>
</feature>
<dbReference type="SUPFAM" id="SSF53822">
    <property type="entry name" value="Periplasmic binding protein-like I"/>
    <property type="match status" value="1"/>
</dbReference>
<keyword evidence="8" id="KW-0675">Receptor</keyword>
<evidence type="ECO:0000256" key="4">
    <source>
        <dbReference type="ARBA" id="ARBA00022729"/>
    </source>
</evidence>
<dbReference type="InterPro" id="IPR038550">
    <property type="entry name" value="GPCR_3_9-Cys_sf"/>
</dbReference>
<keyword evidence="6" id="KW-0297">G-protein coupled receptor</keyword>
<organism evidence="13 14">
    <name type="scientific">Exaiptasia diaphana</name>
    <name type="common">Tropical sea anemone</name>
    <name type="synonym">Aiptasia pulchella</name>
    <dbReference type="NCBI Taxonomy" id="2652724"/>
    <lineage>
        <taxon>Eukaryota</taxon>
        <taxon>Metazoa</taxon>
        <taxon>Cnidaria</taxon>
        <taxon>Anthozoa</taxon>
        <taxon>Hexacorallia</taxon>
        <taxon>Actiniaria</taxon>
        <taxon>Aiptasiidae</taxon>
        <taxon>Exaiptasia</taxon>
    </lineage>
</organism>
<dbReference type="Proteomes" id="UP000887567">
    <property type="component" value="Unplaced"/>
</dbReference>
<keyword evidence="10" id="KW-0807">Transducer</keyword>
<sequence length="868" mass="97438">MDHLKILILNVVLLSTRDARTERLFKDGEVILGAMARLHLQRDTNKCGQFYPQGLGRVEAMLYAIQQVNNNTNLLKGIKLGYDIRDFCQDPVRAAKHAWEFAIASKMADCGNVSCSSDGQCQCQKTSNKNNSYTMTKPVAAIVGALTSRAAIPLANFLQAVRIPLIDSAATSEELSSPLYDSFFRTIPSDVNQAKAIADIIDHFQWRYVAAAVVDDSYGRHGAKALERESHKRGTFYIDLIGYIPISNYDSKLKSIVTVLKQRKTVRVIVLWSHSFQGKKLLATAAEEGLWNRIWIFSEALTMAKPEYLRVQKGLGSTGTHFGVQLPKISSNGYMKYLRNKVTNKSRELNHWWREFWPLVHKENNCSVDCSEVAFSMVQDDFVPYIIDAIYTAAHAIDKYTRCLRPDGSNITGSCTRGPKNLRPAEMIGYLKKVSFDGVTGKVEFDERGDPKEASYDIVYFNITNSSTGEQRLSKETVGHWNKKLKNRLVFKEDVYISWKTSDGRSPISRCTEECVPGQFKALTTAFCWKCLQCPTGSITTIYGAFNCSTCSKTQMSSSDNTVCEDLPIGNLKWTDMSGVILAGVSVFGLVSDIIAVLVFIQYRDTPMVKASNKVYSFVLLIGIALCFGIALLHIAEPSKAICYALKPLRYIIYTLCCSALFLKTMQIVHAFNVSRLKDWIWIVICSTKRQVLVLVLVLAVEVFLGLAWILIDPPYLNVTIIAKSHVFLTCEPFSKITGQVLELMLLAYLISMAGLCTYYAFRARNLPANFNEAKYICFSLYIFLLSWITYYPVDYALEGWYAAILSTATILLSSYGLLGCIFVPKLYIIIRHPEKNTAEFVRAELRQSTINRSMNNDISNGSRGSPV</sequence>
<dbReference type="AlphaFoldDB" id="A0A913WTY7"/>
<feature type="transmembrane region" description="Helical" evidence="11">
    <location>
        <begin position="744"/>
        <end position="762"/>
    </location>
</feature>
<dbReference type="Pfam" id="PF00003">
    <property type="entry name" value="7tm_3"/>
    <property type="match status" value="1"/>
</dbReference>
<feature type="domain" description="G-protein coupled receptors family 3 profile" evidence="12">
    <location>
        <begin position="578"/>
        <end position="846"/>
    </location>
</feature>
<protein>
    <recommendedName>
        <fullName evidence="12">G-protein coupled receptors family 3 profile domain-containing protein</fullName>
    </recommendedName>
</protein>
<dbReference type="OMA" id="FANADCE"/>
<evidence type="ECO:0000256" key="7">
    <source>
        <dbReference type="ARBA" id="ARBA00023136"/>
    </source>
</evidence>
<evidence type="ECO:0000256" key="5">
    <source>
        <dbReference type="ARBA" id="ARBA00022989"/>
    </source>
</evidence>
<dbReference type="Pfam" id="PF01094">
    <property type="entry name" value="ANF_receptor"/>
    <property type="match status" value="1"/>
</dbReference>
<dbReference type="PRINTS" id="PR00248">
    <property type="entry name" value="GPCRMGR"/>
</dbReference>
<reference evidence="13" key="1">
    <citation type="submission" date="2022-11" db="UniProtKB">
        <authorList>
            <consortium name="EnsemblMetazoa"/>
        </authorList>
    </citation>
    <scope>IDENTIFICATION</scope>
</reference>
<evidence type="ECO:0000259" key="12">
    <source>
        <dbReference type="PROSITE" id="PS50259"/>
    </source>
</evidence>
<evidence type="ECO:0000256" key="3">
    <source>
        <dbReference type="ARBA" id="ARBA00022692"/>
    </source>
</evidence>
<dbReference type="CDD" id="cd13953">
    <property type="entry name" value="7tm_classC_mGluR-like"/>
    <property type="match status" value="1"/>
</dbReference>
<dbReference type="KEGG" id="epa:110233146"/>
<evidence type="ECO:0000256" key="9">
    <source>
        <dbReference type="ARBA" id="ARBA00023180"/>
    </source>
</evidence>
<keyword evidence="9" id="KW-0325">Glycoprotein</keyword>
<feature type="transmembrane region" description="Helical" evidence="11">
    <location>
        <begin position="580"/>
        <end position="603"/>
    </location>
</feature>
<dbReference type="Gene3D" id="2.10.50.30">
    <property type="entry name" value="GPCR, family 3, nine cysteines domain"/>
    <property type="match status" value="1"/>
</dbReference>
<feature type="transmembrane region" description="Helical" evidence="11">
    <location>
        <begin position="615"/>
        <end position="636"/>
    </location>
</feature>
<dbReference type="GO" id="GO:0004930">
    <property type="term" value="F:G protein-coupled receptor activity"/>
    <property type="evidence" value="ECO:0007669"/>
    <property type="project" value="UniProtKB-KW"/>
</dbReference>
<keyword evidence="4" id="KW-0732">Signal</keyword>
<dbReference type="RefSeq" id="XP_020894071.1">
    <property type="nucleotide sequence ID" value="XM_021038412.2"/>
</dbReference>
<accession>A0A913WTY7</accession>
<evidence type="ECO:0000256" key="6">
    <source>
        <dbReference type="ARBA" id="ARBA00023040"/>
    </source>
</evidence>
<dbReference type="InterPro" id="IPR001828">
    <property type="entry name" value="ANF_lig-bd_rcpt"/>
</dbReference>
<dbReference type="InterPro" id="IPR017978">
    <property type="entry name" value="GPCR_3_C"/>
</dbReference>
<dbReference type="PANTHER" id="PTHR24060">
    <property type="entry name" value="METABOTROPIC GLUTAMATE RECEPTOR"/>
    <property type="match status" value="1"/>
</dbReference>
<keyword evidence="14" id="KW-1185">Reference proteome</keyword>
<dbReference type="FunFam" id="2.10.50.30:FF:000004">
    <property type="entry name" value="Taste receptor type 1 member 3-like protein"/>
    <property type="match status" value="1"/>
</dbReference>
<feature type="transmembrane region" description="Helical" evidence="11">
    <location>
        <begin position="774"/>
        <end position="794"/>
    </location>
</feature>
<evidence type="ECO:0000313" key="14">
    <source>
        <dbReference type="Proteomes" id="UP000887567"/>
    </source>
</evidence>
<keyword evidence="2" id="KW-1003">Cell membrane</keyword>
<evidence type="ECO:0000256" key="11">
    <source>
        <dbReference type="SAM" id="Phobius"/>
    </source>
</evidence>
<dbReference type="InterPro" id="IPR000337">
    <property type="entry name" value="GPCR_3"/>
</dbReference>
<proteinExistence type="predicted"/>